<dbReference type="AlphaFoldDB" id="A0A6P8ZC33"/>
<feature type="compositionally biased region" description="Basic residues" evidence="1">
    <location>
        <begin position="272"/>
        <end position="284"/>
    </location>
</feature>
<feature type="compositionally biased region" description="Acidic residues" evidence="1">
    <location>
        <begin position="209"/>
        <end position="219"/>
    </location>
</feature>
<dbReference type="RefSeq" id="XP_034245857.1">
    <property type="nucleotide sequence ID" value="XM_034389966.1"/>
</dbReference>
<name>A0A6P8ZC33_THRPL</name>
<gene>
    <name evidence="3" type="primary">LOC117647951</name>
</gene>
<feature type="compositionally biased region" description="Polar residues" evidence="1">
    <location>
        <begin position="30"/>
        <end position="39"/>
    </location>
</feature>
<organism evidence="3">
    <name type="scientific">Thrips palmi</name>
    <name type="common">Melon thrips</name>
    <dbReference type="NCBI Taxonomy" id="161013"/>
    <lineage>
        <taxon>Eukaryota</taxon>
        <taxon>Metazoa</taxon>
        <taxon>Ecdysozoa</taxon>
        <taxon>Arthropoda</taxon>
        <taxon>Hexapoda</taxon>
        <taxon>Insecta</taxon>
        <taxon>Pterygota</taxon>
        <taxon>Neoptera</taxon>
        <taxon>Paraneoptera</taxon>
        <taxon>Thysanoptera</taxon>
        <taxon>Terebrantia</taxon>
        <taxon>Thripoidea</taxon>
        <taxon>Thripidae</taxon>
        <taxon>Thrips</taxon>
    </lineage>
</organism>
<feature type="compositionally biased region" description="Basic residues" evidence="1">
    <location>
        <begin position="12"/>
        <end position="27"/>
    </location>
</feature>
<evidence type="ECO:0000313" key="3">
    <source>
        <dbReference type="RefSeq" id="XP_034245857.1"/>
    </source>
</evidence>
<feature type="compositionally biased region" description="Pro residues" evidence="1">
    <location>
        <begin position="233"/>
        <end position="271"/>
    </location>
</feature>
<dbReference type="InParanoid" id="A0A6P8ZC33"/>
<accession>A0A6P8ZC33</accession>
<evidence type="ECO:0000256" key="1">
    <source>
        <dbReference type="SAM" id="MobiDB-lite"/>
    </source>
</evidence>
<dbReference type="KEGG" id="tpal:117647951"/>
<protein>
    <submittedName>
        <fullName evidence="3">Zinc finger CCCH domain-containing protein 13-like isoform X1</fullName>
    </submittedName>
</protein>
<proteinExistence type="predicted"/>
<keyword evidence="2" id="KW-1185">Reference proteome</keyword>
<dbReference type="Proteomes" id="UP000515158">
    <property type="component" value="Unplaced"/>
</dbReference>
<evidence type="ECO:0000313" key="2">
    <source>
        <dbReference type="Proteomes" id="UP000515158"/>
    </source>
</evidence>
<feature type="region of interest" description="Disordered" evidence="1">
    <location>
        <begin position="118"/>
        <end position="284"/>
    </location>
</feature>
<feature type="compositionally biased region" description="Basic and acidic residues" evidence="1">
    <location>
        <begin position="137"/>
        <end position="208"/>
    </location>
</feature>
<sequence>MAQATEIEMRSRSRSPARRHSPPHRSRSSYGNGESSGSASDRCLHCMQTVRRHHPGPEGALPDKDTLKNMIVNPQGARPQCGQTIPVEEVQIPRRYGEGIEPLFGFMSARRVVQILPVRPDEGNNHARSRSSSNQRDSSRRFERHDSRGDSSRRPLDGYRPDRDDERKREERRKDREREEERRRELARDRDRERERSRKREEPIKTEPEETEAPTEDQETHENGGPSHGGHGPRPPQFRPPVRPPMFYPPHAFPPPMGPPMWGPYPPPPRLFHPRPNIRRPPRF</sequence>
<dbReference type="GeneID" id="117647951"/>
<feature type="region of interest" description="Disordered" evidence="1">
    <location>
        <begin position="1"/>
        <end position="43"/>
    </location>
</feature>
<reference evidence="3" key="1">
    <citation type="submission" date="2025-08" db="UniProtKB">
        <authorList>
            <consortium name="RefSeq"/>
        </authorList>
    </citation>
    <scope>IDENTIFICATION</scope>
    <source>
        <tissue evidence="3">Total insect</tissue>
    </source>
</reference>